<dbReference type="InterPro" id="IPR008015">
    <property type="entry name" value="PDED_dom"/>
</dbReference>
<dbReference type="Pfam" id="PF05351">
    <property type="entry name" value="GMP_PDE_delta"/>
    <property type="match status" value="1"/>
</dbReference>
<proteinExistence type="predicted"/>
<name>A0ABV1DH07_9FIRM</name>
<comment type="caution">
    <text evidence="2">The sequence shown here is derived from an EMBL/GenBank/DDBJ whole genome shotgun (WGS) entry which is preliminary data.</text>
</comment>
<sequence>MDEIKQIHNFAVKWADKFSDKTINFSELFERNMADDCAELGFEMDCGHTFFEKYGNAAYDHEALEKVIDDIEDIPLLGSAIYSRWRYFNHWAYTGAEISEANNRIWFLLALNRLAVLTGGSPFGFQGTLKKVCIISNNICYGSPPEPYDEVEQHIIINAEGQVWFSGYNFGNVSGEYEEARNNNFSITKESAEKLMIAISHFFSNQYIKIYETDVGYWILEMTNTEDVTYKFRGSLYADIVWNGIDLSNLVRDTVGMNDLYVFDGNCKRI</sequence>
<dbReference type="RefSeq" id="WP_148393080.1">
    <property type="nucleotide sequence ID" value="NZ_JBBMFP010000001.1"/>
</dbReference>
<gene>
    <name evidence="2" type="ORF">WMO65_01375</name>
</gene>
<protein>
    <recommendedName>
        <fullName evidence="1">GMP phosphodiesterase delta subunit domain-containing protein</fullName>
    </recommendedName>
</protein>
<evidence type="ECO:0000313" key="2">
    <source>
        <dbReference type="EMBL" id="MEQ2429647.1"/>
    </source>
</evidence>
<organism evidence="2 3">
    <name type="scientific">Blautia caccae</name>
    <dbReference type="NCBI Taxonomy" id="3133175"/>
    <lineage>
        <taxon>Bacteria</taxon>
        <taxon>Bacillati</taxon>
        <taxon>Bacillota</taxon>
        <taxon>Clostridia</taxon>
        <taxon>Lachnospirales</taxon>
        <taxon>Lachnospiraceae</taxon>
        <taxon>Blautia</taxon>
    </lineage>
</organism>
<keyword evidence="3" id="KW-1185">Reference proteome</keyword>
<evidence type="ECO:0000313" key="3">
    <source>
        <dbReference type="Proteomes" id="UP001457898"/>
    </source>
</evidence>
<accession>A0ABV1DH07</accession>
<dbReference type="EMBL" id="JBBMFP010000001">
    <property type="protein sequence ID" value="MEQ2429647.1"/>
    <property type="molecule type" value="Genomic_DNA"/>
</dbReference>
<dbReference type="Proteomes" id="UP001457898">
    <property type="component" value="Unassembled WGS sequence"/>
</dbReference>
<evidence type="ECO:0000259" key="1">
    <source>
        <dbReference type="Pfam" id="PF05351"/>
    </source>
</evidence>
<feature type="domain" description="GMP phosphodiesterase delta subunit" evidence="1">
    <location>
        <begin position="181"/>
        <end position="234"/>
    </location>
</feature>
<reference evidence="2 3" key="1">
    <citation type="submission" date="2024-03" db="EMBL/GenBank/DDBJ databases">
        <title>Human intestinal bacterial collection.</title>
        <authorList>
            <person name="Pauvert C."/>
            <person name="Hitch T.C.A."/>
            <person name="Clavel T."/>
        </authorList>
    </citation>
    <scope>NUCLEOTIDE SEQUENCE [LARGE SCALE GENOMIC DNA]</scope>
    <source>
        <strain evidence="2 3">CLA-SR-H028</strain>
    </source>
</reference>